<keyword evidence="3" id="KW-0804">Transcription</keyword>
<evidence type="ECO:0000256" key="4">
    <source>
        <dbReference type="PROSITE-ProRule" id="PRU00169"/>
    </source>
</evidence>
<dbReference type="CDD" id="cd17536">
    <property type="entry name" value="REC_YesN-like"/>
    <property type="match status" value="1"/>
</dbReference>
<reference evidence="7 8" key="1">
    <citation type="submission" date="2019-07" db="EMBL/GenBank/DDBJ databases">
        <authorList>
            <person name="Kim J."/>
        </authorList>
    </citation>
    <scope>NUCLEOTIDE SEQUENCE [LARGE SCALE GENOMIC DNA]</scope>
    <source>
        <strain evidence="7 8">JC52</strain>
    </source>
</reference>
<dbReference type="PANTHER" id="PTHR43280">
    <property type="entry name" value="ARAC-FAMILY TRANSCRIPTIONAL REGULATOR"/>
    <property type="match status" value="1"/>
</dbReference>
<dbReference type="InterPro" id="IPR020449">
    <property type="entry name" value="Tscrpt_reg_AraC-type_HTH"/>
</dbReference>
<accession>A0A559JZY9</accession>
<dbReference type="GO" id="GO:0043565">
    <property type="term" value="F:sequence-specific DNA binding"/>
    <property type="evidence" value="ECO:0007669"/>
    <property type="project" value="InterPro"/>
</dbReference>
<dbReference type="InterPro" id="IPR009057">
    <property type="entry name" value="Homeodomain-like_sf"/>
</dbReference>
<organism evidence="7 8">
    <name type="scientific">Paenibacillus cremeus</name>
    <dbReference type="NCBI Taxonomy" id="2163881"/>
    <lineage>
        <taxon>Bacteria</taxon>
        <taxon>Bacillati</taxon>
        <taxon>Bacillota</taxon>
        <taxon>Bacilli</taxon>
        <taxon>Bacillales</taxon>
        <taxon>Paenibacillaceae</taxon>
        <taxon>Paenibacillus</taxon>
    </lineage>
</organism>
<protein>
    <submittedName>
        <fullName evidence="7">Response regulator</fullName>
    </submittedName>
</protein>
<dbReference type="Gene3D" id="3.40.50.2300">
    <property type="match status" value="1"/>
</dbReference>
<dbReference type="GO" id="GO:0000160">
    <property type="term" value="P:phosphorelay signal transduction system"/>
    <property type="evidence" value="ECO:0007669"/>
    <property type="project" value="InterPro"/>
</dbReference>
<dbReference type="AlphaFoldDB" id="A0A559JZY9"/>
<dbReference type="InterPro" id="IPR001789">
    <property type="entry name" value="Sig_transdc_resp-reg_receiver"/>
</dbReference>
<feature type="modified residue" description="4-aspartylphosphate" evidence="4">
    <location>
        <position position="63"/>
    </location>
</feature>
<feature type="domain" description="HTH araC/xylS-type" evidence="5">
    <location>
        <begin position="244"/>
        <end position="342"/>
    </location>
</feature>
<keyword evidence="8" id="KW-1185">Reference proteome</keyword>
<name>A0A559JZY9_9BACL</name>
<dbReference type="PROSITE" id="PS01124">
    <property type="entry name" value="HTH_ARAC_FAMILY_2"/>
    <property type="match status" value="1"/>
</dbReference>
<dbReference type="Proteomes" id="UP000317036">
    <property type="component" value="Unassembled WGS sequence"/>
</dbReference>
<gene>
    <name evidence="7" type="ORF">FPZ49_30105</name>
</gene>
<dbReference type="Pfam" id="PF00072">
    <property type="entry name" value="Response_reg"/>
    <property type="match status" value="1"/>
</dbReference>
<dbReference type="PANTHER" id="PTHR43280:SF28">
    <property type="entry name" value="HTH-TYPE TRANSCRIPTIONAL ACTIVATOR RHAS"/>
    <property type="match status" value="1"/>
</dbReference>
<evidence type="ECO:0000313" key="8">
    <source>
        <dbReference type="Proteomes" id="UP000317036"/>
    </source>
</evidence>
<dbReference type="InterPro" id="IPR018060">
    <property type="entry name" value="HTH_AraC"/>
</dbReference>
<evidence type="ECO:0000256" key="2">
    <source>
        <dbReference type="ARBA" id="ARBA00023125"/>
    </source>
</evidence>
<keyword evidence="1" id="KW-0805">Transcription regulation</keyword>
<comment type="caution">
    <text evidence="7">The sequence shown here is derived from an EMBL/GenBank/DDBJ whole genome shotgun (WGS) entry which is preliminary data.</text>
</comment>
<dbReference type="PRINTS" id="PR00032">
    <property type="entry name" value="HTHARAC"/>
</dbReference>
<dbReference type="SMART" id="SM00448">
    <property type="entry name" value="REC"/>
    <property type="match status" value="1"/>
</dbReference>
<evidence type="ECO:0000259" key="6">
    <source>
        <dbReference type="PROSITE" id="PS50110"/>
    </source>
</evidence>
<dbReference type="EMBL" id="VNJI01000058">
    <property type="protein sequence ID" value="TVY05459.1"/>
    <property type="molecule type" value="Genomic_DNA"/>
</dbReference>
<sequence length="345" mass="39885">MATIGGYTMFQVLVAEDEIWIRDAVAEMVDRLAPHFSVAGEVSNGQEAWDFIQEHWPSIVITDIMMPNKNGIWLSEQIYQANLPLVTIIVSGYDNFQYARQLMRFGITEYLLKPVVEEELHAALRRSLVKLEGMAEIHKGVMNIQRFVEQMAEMSHQEAAIELRTLLTSMQKLKVTTPGMRKSLLAILSSKLNGLLEVYDHRRTFIPLDVEDESGIHKYFAGLIEEWRLIYPQNAQHHVNNSIKKAQEYIDAHYYENFSLARLAEKSHMSVSHFSMLFKKTTGYTLLNYLNLVRITRAKGLLQEPDLKIYEIADMVGYSSLPYFNRIFKQTVTITPVEYRKRMGQ</sequence>
<dbReference type="SUPFAM" id="SSF46689">
    <property type="entry name" value="Homeodomain-like"/>
    <property type="match status" value="2"/>
</dbReference>
<dbReference type="OrthoDB" id="159632at2"/>
<keyword evidence="2" id="KW-0238">DNA-binding</keyword>
<dbReference type="PROSITE" id="PS50110">
    <property type="entry name" value="RESPONSE_REGULATORY"/>
    <property type="match status" value="1"/>
</dbReference>
<feature type="domain" description="Response regulatory" evidence="6">
    <location>
        <begin position="11"/>
        <end position="128"/>
    </location>
</feature>
<dbReference type="InterPro" id="IPR011006">
    <property type="entry name" value="CheY-like_superfamily"/>
</dbReference>
<evidence type="ECO:0000256" key="1">
    <source>
        <dbReference type="ARBA" id="ARBA00023015"/>
    </source>
</evidence>
<dbReference type="SMART" id="SM00342">
    <property type="entry name" value="HTH_ARAC"/>
    <property type="match status" value="1"/>
</dbReference>
<evidence type="ECO:0000259" key="5">
    <source>
        <dbReference type="PROSITE" id="PS01124"/>
    </source>
</evidence>
<evidence type="ECO:0000256" key="3">
    <source>
        <dbReference type="ARBA" id="ARBA00023163"/>
    </source>
</evidence>
<proteinExistence type="predicted"/>
<dbReference type="GO" id="GO:0003700">
    <property type="term" value="F:DNA-binding transcription factor activity"/>
    <property type="evidence" value="ECO:0007669"/>
    <property type="project" value="InterPro"/>
</dbReference>
<evidence type="ECO:0000313" key="7">
    <source>
        <dbReference type="EMBL" id="TVY05459.1"/>
    </source>
</evidence>
<dbReference type="Pfam" id="PF12833">
    <property type="entry name" value="HTH_18"/>
    <property type="match status" value="1"/>
</dbReference>
<keyword evidence="4" id="KW-0597">Phosphoprotein</keyword>
<dbReference type="SUPFAM" id="SSF52172">
    <property type="entry name" value="CheY-like"/>
    <property type="match status" value="1"/>
</dbReference>
<dbReference type="Gene3D" id="1.10.10.60">
    <property type="entry name" value="Homeodomain-like"/>
    <property type="match status" value="2"/>
</dbReference>